<sequence>MAAGVCTNLDGLSAAWDSCAQVRFRIREFRQMCLEKPADDEKPAGGDVGKTVANLKYNSFVIEPLAKMMLDKGFVSGIPCIDALVAQVKQLHEDNGSFMSKKEIKDQAWTIRYLFGVLKQLTYKDSSPTDATLLQLLKTFGVDTDNWEKRAVESLPSCPAVMDKEELLPSKAADQKPEAAKEDRESLMALALRRQHLADMLKVLRQERKREVALGGVDNVVTLPMDVEMAAAVEQTIAGPPTGGPADPAAKALVMPEQGGLRQMVEVTQAEDAPELQPRMLEKEFAAASRKPPVQELVLPGEQGNVLQSAALELEQEALQGDDGDLRREQLKVRAVEKAKAEEERESKKVQKASKAKAAPKPRGRPRKASEPEPAEVQPAEVQCPAGESRKRKRAQKPAQKQKDEP</sequence>
<evidence type="ECO:0000313" key="3">
    <source>
        <dbReference type="Proteomes" id="UP001642464"/>
    </source>
</evidence>
<reference evidence="2 3" key="1">
    <citation type="submission" date="2024-02" db="EMBL/GenBank/DDBJ databases">
        <authorList>
            <person name="Chen Y."/>
            <person name="Shah S."/>
            <person name="Dougan E. K."/>
            <person name="Thang M."/>
            <person name="Chan C."/>
        </authorList>
    </citation>
    <scope>NUCLEOTIDE SEQUENCE [LARGE SCALE GENOMIC DNA]</scope>
</reference>
<organism evidence="2 3">
    <name type="scientific">Durusdinium trenchii</name>
    <dbReference type="NCBI Taxonomy" id="1381693"/>
    <lineage>
        <taxon>Eukaryota</taxon>
        <taxon>Sar</taxon>
        <taxon>Alveolata</taxon>
        <taxon>Dinophyceae</taxon>
        <taxon>Suessiales</taxon>
        <taxon>Symbiodiniaceae</taxon>
        <taxon>Durusdinium</taxon>
    </lineage>
</organism>
<feature type="region of interest" description="Disordered" evidence="1">
    <location>
        <begin position="337"/>
        <end position="406"/>
    </location>
</feature>
<name>A0ABP0LC97_9DINO</name>
<feature type="compositionally biased region" description="Basic and acidic residues" evidence="1">
    <location>
        <begin position="337"/>
        <end position="349"/>
    </location>
</feature>
<dbReference type="Proteomes" id="UP001642464">
    <property type="component" value="Unassembled WGS sequence"/>
</dbReference>
<evidence type="ECO:0000313" key="2">
    <source>
        <dbReference type="EMBL" id="CAK9036778.1"/>
    </source>
</evidence>
<protein>
    <submittedName>
        <fullName evidence="2">Uncharacterized protein</fullName>
    </submittedName>
</protein>
<dbReference type="EMBL" id="CAXAMM010015610">
    <property type="protein sequence ID" value="CAK9036778.1"/>
    <property type="molecule type" value="Genomic_DNA"/>
</dbReference>
<keyword evidence="3" id="KW-1185">Reference proteome</keyword>
<gene>
    <name evidence="2" type="ORF">SCF082_LOCUS21867</name>
</gene>
<feature type="non-terminal residue" evidence="2">
    <location>
        <position position="406"/>
    </location>
</feature>
<proteinExistence type="predicted"/>
<feature type="compositionally biased region" description="Basic residues" evidence="1">
    <location>
        <begin position="350"/>
        <end position="367"/>
    </location>
</feature>
<comment type="caution">
    <text evidence="2">The sequence shown here is derived from an EMBL/GenBank/DDBJ whole genome shotgun (WGS) entry which is preliminary data.</text>
</comment>
<evidence type="ECO:0000256" key="1">
    <source>
        <dbReference type="SAM" id="MobiDB-lite"/>
    </source>
</evidence>
<accession>A0ABP0LC97</accession>